<proteinExistence type="predicted"/>
<feature type="domain" description="Peptide N-acetyl-beta-D-glucosaminyl asparaginase amidase A N-terminal" evidence="2">
    <location>
        <begin position="383"/>
        <end position="541"/>
    </location>
</feature>
<gene>
    <name evidence="3" type="ORF">CEUSTIGMA_g8313.t1</name>
</gene>
<keyword evidence="1" id="KW-0732">Signal</keyword>
<dbReference type="EMBL" id="BEGY01000057">
    <property type="protein sequence ID" value="GAX80878.1"/>
    <property type="molecule type" value="Genomic_DNA"/>
</dbReference>
<evidence type="ECO:0000256" key="1">
    <source>
        <dbReference type="SAM" id="SignalP"/>
    </source>
</evidence>
<keyword evidence="4" id="KW-1185">Reference proteome</keyword>
<dbReference type="InterPro" id="IPR056948">
    <property type="entry name" value="PNGaseA_N"/>
</dbReference>
<dbReference type="STRING" id="1157962.A0A250XCR4"/>
<dbReference type="AlphaFoldDB" id="A0A250XCR4"/>
<evidence type="ECO:0000259" key="2">
    <source>
        <dbReference type="Pfam" id="PF12222"/>
    </source>
</evidence>
<dbReference type="OrthoDB" id="339900at2759"/>
<organism evidence="3 4">
    <name type="scientific">Chlamydomonas eustigma</name>
    <dbReference type="NCBI Taxonomy" id="1157962"/>
    <lineage>
        <taxon>Eukaryota</taxon>
        <taxon>Viridiplantae</taxon>
        <taxon>Chlorophyta</taxon>
        <taxon>core chlorophytes</taxon>
        <taxon>Chlorophyceae</taxon>
        <taxon>CS clade</taxon>
        <taxon>Chlamydomonadales</taxon>
        <taxon>Chlamydomonadaceae</taxon>
        <taxon>Chlamydomonas</taxon>
    </lineage>
</organism>
<sequence>MTFPTNLMNVIVLAVCVTLAQWSKAEAKASHRGQRCSDMNMKGLDPNRPRLIDMREPCQSSGIMNNPCSRSVDVTRPVLPFKNTMQLPTCTIELMPWSPFPCTYDTSRYNGTPGQLADLCTEQLKAGGQFQSVIPRFPRSCYPNRFQGNNVSKLVIKQASIMVQFKVANGHQFDRTYSMYINDSVIALGTTTEPSKWDQGDKHWSMQRDITHLQALLRTRSTVLFTLDNGISDIYNVPIWAKASLNLTLKVLNKEKQPVKDDREPGPNSITDMGVDEEDVVHNMSIEVSDDNNDTPTAVERRRRMETVPDAMQNSISSESQDDMPPAGLVIPLIEASSGNCKKNTPAAVVAAESGLNPVRGKFSLAGKADGPPWPRAICTIPATVTFRRNIYRVQLEIIPKANGCEEFWALNPSGNITGSSCSGTSTGEPYRELRVYVDGQLAGFTPVYYSIYTGGVAPMLWSTIVAHTAYQLPSYTFDLGPWLGILNSDPINSTSNRSSGDCLSIPGSHSITVEMAGAANSNWDISGVMMVWRGKQRVRNKSVEAGLRYQVLNAPEQLPVSTCKGANLTESGVCKLRVQGRQLMAVSSLVFENDLELTSSVSYTLNGYKNTISYINTVGEGDSSYGQASRHTMSWSSVWSQKPASNATAHDLIDTSNSLNEIGAHSGDGKIYRNSVEGSIEGDVSVPDFSDPGTWKGLEQDPENAIADESFYSAPLLDTFNVMTLDWKNSGEFKDGGVWVNSFNFTAQRSRQHSSQEHYQRLILMDVTNSQCMVPGGVTHTVYLRSFNSREDTTEILQQAEARWAAVQPDSITFKEVI</sequence>
<feature type="chain" id="PRO_5012354758" description="Peptide N-acetyl-beta-D-glucosaminyl asparaginase amidase A N-terminal domain-containing protein" evidence="1">
    <location>
        <begin position="28"/>
        <end position="819"/>
    </location>
</feature>
<dbReference type="PANTHER" id="PTHR31104">
    <property type="entry name" value="PEPTIDE-N4-(N-ACETYL-BETA-GLUCOSAMINYL)ASPARAGINE AMIDASE A PROTEIN"/>
    <property type="match status" value="1"/>
</dbReference>
<accession>A0A250XCR4</accession>
<comment type="caution">
    <text evidence="3">The sequence shown here is derived from an EMBL/GenBank/DDBJ whole genome shotgun (WGS) entry which is preliminary data.</text>
</comment>
<evidence type="ECO:0000313" key="4">
    <source>
        <dbReference type="Proteomes" id="UP000232323"/>
    </source>
</evidence>
<reference evidence="3 4" key="1">
    <citation type="submission" date="2017-08" db="EMBL/GenBank/DDBJ databases">
        <title>Acidophilic green algal genome provides insights into adaptation to an acidic environment.</title>
        <authorList>
            <person name="Hirooka S."/>
            <person name="Hirose Y."/>
            <person name="Kanesaki Y."/>
            <person name="Higuchi S."/>
            <person name="Fujiwara T."/>
            <person name="Onuma R."/>
            <person name="Era A."/>
            <person name="Ohbayashi R."/>
            <person name="Uzuka A."/>
            <person name="Nozaki H."/>
            <person name="Yoshikawa H."/>
            <person name="Miyagishima S.Y."/>
        </authorList>
    </citation>
    <scope>NUCLEOTIDE SEQUENCE [LARGE SCALE GENOMIC DNA]</scope>
    <source>
        <strain evidence="3 4">NIES-2499</strain>
    </source>
</reference>
<feature type="domain" description="Peptide N-acetyl-beta-D-glucosaminyl asparaginase amidase A N-terminal" evidence="2">
    <location>
        <begin position="160"/>
        <end position="259"/>
    </location>
</feature>
<protein>
    <recommendedName>
        <fullName evidence="2">Peptide N-acetyl-beta-D-glucosaminyl asparaginase amidase A N-terminal domain-containing protein</fullName>
    </recommendedName>
</protein>
<dbReference type="Proteomes" id="UP000232323">
    <property type="component" value="Unassembled WGS sequence"/>
</dbReference>
<evidence type="ECO:0000313" key="3">
    <source>
        <dbReference type="EMBL" id="GAX80878.1"/>
    </source>
</evidence>
<dbReference type="InterPro" id="IPR021102">
    <property type="entry name" value="PNGase_A"/>
</dbReference>
<dbReference type="Pfam" id="PF12222">
    <property type="entry name" value="PNGaseA"/>
    <property type="match status" value="2"/>
</dbReference>
<feature type="signal peptide" evidence="1">
    <location>
        <begin position="1"/>
        <end position="27"/>
    </location>
</feature>
<name>A0A250XCR4_9CHLO</name>